<comment type="caution">
    <text evidence="1">The sequence shown here is derived from an EMBL/GenBank/DDBJ whole genome shotgun (WGS) entry which is preliminary data.</text>
</comment>
<name>A0A644YJH9_9ZZZZ</name>
<gene>
    <name evidence="1" type="ORF">SDC9_74687</name>
</gene>
<dbReference type="CDD" id="cd14789">
    <property type="entry name" value="Tiki"/>
    <property type="match status" value="1"/>
</dbReference>
<dbReference type="PROSITE" id="PS51257">
    <property type="entry name" value="PROKAR_LIPOPROTEIN"/>
    <property type="match status" value="1"/>
</dbReference>
<evidence type="ECO:0008006" key="2">
    <source>
        <dbReference type="Google" id="ProtNLM"/>
    </source>
</evidence>
<dbReference type="PANTHER" id="PTHR40590:SF1">
    <property type="entry name" value="CYTOPLASMIC PROTEIN"/>
    <property type="match status" value="1"/>
</dbReference>
<proteinExistence type="predicted"/>
<organism evidence="1">
    <name type="scientific">bioreactor metagenome</name>
    <dbReference type="NCBI Taxonomy" id="1076179"/>
    <lineage>
        <taxon>unclassified sequences</taxon>
        <taxon>metagenomes</taxon>
        <taxon>ecological metagenomes</taxon>
    </lineage>
</organism>
<protein>
    <recommendedName>
        <fullName evidence="2">TraB/GumN family protein</fullName>
    </recommendedName>
</protein>
<evidence type="ECO:0000313" key="1">
    <source>
        <dbReference type="EMBL" id="MPM28168.1"/>
    </source>
</evidence>
<dbReference type="InterPro" id="IPR047111">
    <property type="entry name" value="YbaP-like"/>
</dbReference>
<dbReference type="InterPro" id="IPR002816">
    <property type="entry name" value="TraB/PrgY/GumN_fam"/>
</dbReference>
<dbReference type="AlphaFoldDB" id="A0A644YJH9"/>
<sequence length="301" mass="33800">MNLRKLTGCLILFFTLTACANTTGETNTLLWKISGNGLEFPSYLFGTHHLVPLSFLDSIIGLEEAFEATEQTVGELDMSKMSEMQIKIMGAAIMPNEYDYRTLISEADFQLLDKTLKELTGIGLDQLGRMKPAMLSNLISVSLYQKYYPALSGSTSIDQHFQEEAARRSRPVRSLETAEEQIRLLLGTHTIERQAELLTCMVNHPGILKEQMDRLQTAYMAQDINALNALYEEELPGDPCPGTPEEKDAMNKDRNERWLKLLPDIVREKPSFIAVGCLHLVGKDGLIVGLQKMGYRVEPVK</sequence>
<dbReference type="PANTHER" id="PTHR40590">
    <property type="entry name" value="CYTOPLASMIC PROTEIN-RELATED"/>
    <property type="match status" value="1"/>
</dbReference>
<dbReference type="EMBL" id="VSSQ01005179">
    <property type="protein sequence ID" value="MPM28168.1"/>
    <property type="molecule type" value="Genomic_DNA"/>
</dbReference>
<reference evidence="1" key="1">
    <citation type="submission" date="2019-08" db="EMBL/GenBank/DDBJ databases">
        <authorList>
            <person name="Kucharzyk K."/>
            <person name="Murdoch R.W."/>
            <person name="Higgins S."/>
            <person name="Loffler F."/>
        </authorList>
    </citation>
    <scope>NUCLEOTIDE SEQUENCE</scope>
</reference>
<dbReference type="Pfam" id="PF01963">
    <property type="entry name" value="TraB_PrgY_gumN"/>
    <property type="match status" value="1"/>
</dbReference>
<accession>A0A644YJH9</accession>